<organism evidence="3 4">
    <name type="scientific">Streptomyces antibioticus</name>
    <dbReference type="NCBI Taxonomy" id="1890"/>
    <lineage>
        <taxon>Bacteria</taxon>
        <taxon>Bacillati</taxon>
        <taxon>Actinomycetota</taxon>
        <taxon>Actinomycetes</taxon>
        <taxon>Kitasatosporales</taxon>
        <taxon>Streptomycetaceae</taxon>
        <taxon>Streptomyces</taxon>
    </lineage>
</organism>
<feature type="region of interest" description="Disordered" evidence="1">
    <location>
        <begin position="1"/>
        <end position="39"/>
    </location>
</feature>
<dbReference type="EMBL" id="CP050692">
    <property type="protein sequence ID" value="QIT48045.1"/>
    <property type="molecule type" value="Genomic_DNA"/>
</dbReference>
<evidence type="ECO:0000313" key="3">
    <source>
        <dbReference type="EMBL" id="QIT48045.1"/>
    </source>
</evidence>
<gene>
    <name evidence="3" type="ORF">HCX60_34665</name>
</gene>
<reference evidence="3 4" key="1">
    <citation type="submission" date="2020-03" db="EMBL/GenBank/DDBJ databases">
        <title>Is there a link between lipid content and antibiotic production in Streptomyces?</title>
        <authorList>
            <person name="David M."/>
            <person name="Lejeune C."/>
            <person name="Abreu S."/>
            <person name="Thibessard A."/>
            <person name="Leblond P."/>
            <person name="Chaminade P."/>
            <person name="Virolle M.-J."/>
        </authorList>
    </citation>
    <scope>NUCLEOTIDE SEQUENCE [LARGE SCALE GENOMIC DNA]</scope>
    <source>
        <strain evidence="3 4">DSM 41481</strain>
    </source>
</reference>
<accession>A0AAE6YDH7</accession>
<keyword evidence="2" id="KW-0812">Transmembrane</keyword>
<feature type="region of interest" description="Disordered" evidence="1">
    <location>
        <begin position="130"/>
        <end position="166"/>
    </location>
</feature>
<feature type="transmembrane region" description="Helical" evidence="2">
    <location>
        <begin position="191"/>
        <end position="210"/>
    </location>
</feature>
<evidence type="ECO:0000256" key="1">
    <source>
        <dbReference type="SAM" id="MobiDB-lite"/>
    </source>
</evidence>
<proteinExistence type="predicted"/>
<evidence type="ECO:0000313" key="4">
    <source>
        <dbReference type="Proteomes" id="UP000502504"/>
    </source>
</evidence>
<evidence type="ECO:0000256" key="2">
    <source>
        <dbReference type="SAM" id="Phobius"/>
    </source>
</evidence>
<protein>
    <submittedName>
        <fullName evidence="3">Uncharacterized protein</fullName>
    </submittedName>
</protein>
<feature type="transmembrane region" description="Helical" evidence="2">
    <location>
        <begin position="257"/>
        <end position="280"/>
    </location>
</feature>
<dbReference type="RefSeq" id="WP_078636306.1">
    <property type="nucleotide sequence ID" value="NZ_CM007717.1"/>
</dbReference>
<dbReference type="AlphaFoldDB" id="A0AAE6YDH7"/>
<feature type="compositionally biased region" description="Basic and acidic residues" evidence="1">
    <location>
        <begin position="130"/>
        <end position="140"/>
    </location>
</feature>
<keyword evidence="2" id="KW-0472">Membrane</keyword>
<feature type="transmembrane region" description="Helical" evidence="2">
    <location>
        <begin position="217"/>
        <end position="237"/>
    </location>
</feature>
<name>A0AAE6YDH7_STRAT</name>
<dbReference type="Proteomes" id="UP000502504">
    <property type="component" value="Chromosome"/>
</dbReference>
<sequence length="302" mass="30899">MITRSTGTTRPTGSTRPATARAVPPLPGTPTAAATPYPDPVDGLLHAAAAHRPLEDVARLITMLEQSEECTDAAAGVLRAAGTSRSLEDVSRLVTVLSRAPHPADHTGHMIRAAAEHRPVEEVAELVGRLTRERGREQEGRPVGPSPTAADIDASRPRRSDAPGPATRWTAASVLTACGISHIPVHPDGVPLTALVIAWALSVLCLLAAVPLSRGPVPTAAAVAGVLAPLALLAAQLLSGRVAALSGLPEAALAPPWAAAATAVCAALTALCALLVRVFGDRRDRDAEPRDAGTVPEAAATD</sequence>
<feature type="compositionally biased region" description="Low complexity" evidence="1">
    <location>
        <begin position="1"/>
        <end position="21"/>
    </location>
</feature>
<keyword evidence="2" id="KW-1133">Transmembrane helix</keyword>